<reference evidence="1 2" key="1">
    <citation type="submission" date="2024-01" db="EMBL/GenBank/DDBJ databases">
        <title>The complete chloroplast genome sequence of Lithospermum erythrorhizon: insights into the phylogenetic relationship among Boraginaceae species and the maternal lineages of purple gromwells.</title>
        <authorList>
            <person name="Okada T."/>
            <person name="Watanabe K."/>
        </authorList>
    </citation>
    <scope>NUCLEOTIDE SEQUENCE [LARGE SCALE GENOMIC DNA]</scope>
</reference>
<comment type="caution">
    <text evidence="1">The sequence shown here is derived from an EMBL/GenBank/DDBJ whole genome shotgun (WGS) entry which is preliminary data.</text>
</comment>
<name>A0AAV3Q2L5_LITER</name>
<keyword evidence="2" id="KW-1185">Reference proteome</keyword>
<protein>
    <submittedName>
        <fullName evidence="1">Uncharacterized protein</fullName>
    </submittedName>
</protein>
<organism evidence="1 2">
    <name type="scientific">Lithospermum erythrorhizon</name>
    <name type="common">Purple gromwell</name>
    <name type="synonym">Lithospermum officinale var. erythrorhizon</name>
    <dbReference type="NCBI Taxonomy" id="34254"/>
    <lineage>
        <taxon>Eukaryota</taxon>
        <taxon>Viridiplantae</taxon>
        <taxon>Streptophyta</taxon>
        <taxon>Embryophyta</taxon>
        <taxon>Tracheophyta</taxon>
        <taxon>Spermatophyta</taxon>
        <taxon>Magnoliopsida</taxon>
        <taxon>eudicotyledons</taxon>
        <taxon>Gunneridae</taxon>
        <taxon>Pentapetalae</taxon>
        <taxon>asterids</taxon>
        <taxon>lamiids</taxon>
        <taxon>Boraginales</taxon>
        <taxon>Boraginaceae</taxon>
        <taxon>Boraginoideae</taxon>
        <taxon>Lithospermeae</taxon>
        <taxon>Lithospermum</taxon>
    </lineage>
</organism>
<proteinExistence type="predicted"/>
<evidence type="ECO:0000313" key="1">
    <source>
        <dbReference type="EMBL" id="GAA0157778.1"/>
    </source>
</evidence>
<gene>
    <name evidence="1" type="ORF">LIER_14969</name>
</gene>
<dbReference type="EMBL" id="BAABME010003183">
    <property type="protein sequence ID" value="GAA0157778.1"/>
    <property type="molecule type" value="Genomic_DNA"/>
</dbReference>
<dbReference type="AlphaFoldDB" id="A0AAV3Q2L5"/>
<sequence>MNGYRVRSMVMLNVTRKRKMIGVDRRLFPTRSDFLTSSNSFMKIWDDIVENGTIPEKPNNPKNTTEKKIFMKICFVPGKINPVRDSMMNIMTKLDMIKFEVKPNCV</sequence>
<accession>A0AAV3Q2L5</accession>
<evidence type="ECO:0000313" key="2">
    <source>
        <dbReference type="Proteomes" id="UP001454036"/>
    </source>
</evidence>
<dbReference type="Proteomes" id="UP001454036">
    <property type="component" value="Unassembled WGS sequence"/>
</dbReference>